<evidence type="ECO:0000313" key="2">
    <source>
        <dbReference type="EMBL" id="MFC4671312.1"/>
    </source>
</evidence>
<keyword evidence="1" id="KW-0472">Membrane</keyword>
<evidence type="ECO:0000313" key="3">
    <source>
        <dbReference type="Proteomes" id="UP001595973"/>
    </source>
</evidence>
<keyword evidence="1" id="KW-1133">Transmembrane helix</keyword>
<keyword evidence="1" id="KW-0812">Transmembrane</keyword>
<dbReference type="Pfam" id="PF06961">
    <property type="entry name" value="DUF1294"/>
    <property type="match status" value="1"/>
</dbReference>
<name>A0ABV9KMC9_9RHOB</name>
<evidence type="ECO:0000256" key="1">
    <source>
        <dbReference type="SAM" id="Phobius"/>
    </source>
</evidence>
<organism evidence="2 3">
    <name type="scientific">Seohaeicola nanhaiensis</name>
    <dbReference type="NCBI Taxonomy" id="1387282"/>
    <lineage>
        <taxon>Bacteria</taxon>
        <taxon>Pseudomonadati</taxon>
        <taxon>Pseudomonadota</taxon>
        <taxon>Alphaproteobacteria</taxon>
        <taxon>Rhodobacterales</taxon>
        <taxon>Roseobacteraceae</taxon>
        <taxon>Seohaeicola</taxon>
    </lineage>
</organism>
<accession>A0ABV9KMC9</accession>
<dbReference type="Proteomes" id="UP001595973">
    <property type="component" value="Unassembled WGS sequence"/>
</dbReference>
<feature type="transmembrane region" description="Helical" evidence="1">
    <location>
        <begin position="66"/>
        <end position="86"/>
    </location>
</feature>
<sequence>MTIAIPIWLIFINTVAWLAFRADKRRAMAGEWRIPETRLLTLALAGGWFGAKLAQRRFRHKTRKQPFAAFLNFVPITWVTILWLMLMVPATFQALRATPGVLATAVTSLVVHRQTAEPVTQPARRFFQKARQP</sequence>
<dbReference type="EMBL" id="JBHSGI010000033">
    <property type="protein sequence ID" value="MFC4671312.1"/>
    <property type="molecule type" value="Genomic_DNA"/>
</dbReference>
<dbReference type="InterPro" id="IPR010718">
    <property type="entry name" value="DUF1294"/>
</dbReference>
<proteinExistence type="predicted"/>
<gene>
    <name evidence="2" type="ORF">ACFO5X_22360</name>
</gene>
<comment type="caution">
    <text evidence="2">The sequence shown here is derived from an EMBL/GenBank/DDBJ whole genome shotgun (WGS) entry which is preliminary data.</text>
</comment>
<keyword evidence="3" id="KW-1185">Reference proteome</keyword>
<protein>
    <submittedName>
        <fullName evidence="2">DUF1294 domain-containing protein</fullName>
    </submittedName>
</protein>
<dbReference type="RefSeq" id="WP_380721724.1">
    <property type="nucleotide sequence ID" value="NZ_JBHSGI010000033.1"/>
</dbReference>
<reference evidence="3" key="1">
    <citation type="journal article" date="2019" name="Int. J. Syst. Evol. Microbiol.">
        <title>The Global Catalogue of Microorganisms (GCM) 10K type strain sequencing project: providing services to taxonomists for standard genome sequencing and annotation.</title>
        <authorList>
            <consortium name="The Broad Institute Genomics Platform"/>
            <consortium name="The Broad Institute Genome Sequencing Center for Infectious Disease"/>
            <person name="Wu L."/>
            <person name="Ma J."/>
        </authorList>
    </citation>
    <scope>NUCLEOTIDE SEQUENCE [LARGE SCALE GENOMIC DNA]</scope>
    <source>
        <strain evidence="3">CGMCC 4.7283</strain>
    </source>
</reference>